<dbReference type="InterPro" id="IPR005702">
    <property type="entry name" value="Wzc-like_C"/>
</dbReference>
<keyword evidence="6" id="KW-1185">Reference proteome</keyword>
<dbReference type="EMBL" id="CP060789">
    <property type="protein sequence ID" value="QNP55048.1"/>
    <property type="molecule type" value="Genomic_DNA"/>
</dbReference>
<feature type="domain" description="CobQ/CobB/MinD/ParA nucleotide binding" evidence="4">
    <location>
        <begin position="271"/>
        <end position="443"/>
    </location>
</feature>
<dbReference type="InterPro" id="IPR050445">
    <property type="entry name" value="Bact_polysacc_biosynth/exp"/>
</dbReference>
<dbReference type="PANTHER" id="PTHR32309">
    <property type="entry name" value="TYROSINE-PROTEIN KINASE"/>
    <property type="match status" value="1"/>
</dbReference>
<keyword evidence="5" id="KW-0418">Kinase</keyword>
<dbReference type="GO" id="GO:0005524">
    <property type="term" value="F:ATP binding"/>
    <property type="evidence" value="ECO:0007669"/>
    <property type="project" value="UniProtKB-KW"/>
</dbReference>
<dbReference type="EC" id="2.7.10.2" evidence="5"/>
<dbReference type="AlphaFoldDB" id="A0A7H0H3D2"/>
<dbReference type="SUPFAM" id="SSF52540">
    <property type="entry name" value="P-loop containing nucleoside triphosphate hydrolases"/>
    <property type="match status" value="1"/>
</dbReference>
<dbReference type="Proteomes" id="UP000516117">
    <property type="component" value="Chromosome"/>
</dbReference>
<dbReference type="InterPro" id="IPR027417">
    <property type="entry name" value="P-loop_NTPase"/>
</dbReference>
<dbReference type="RefSeq" id="WP_187720184.1">
    <property type="nucleotide sequence ID" value="NZ_BAABBL010000004.1"/>
</dbReference>
<keyword evidence="1" id="KW-0547">Nucleotide-binding</keyword>
<evidence type="ECO:0000256" key="2">
    <source>
        <dbReference type="ARBA" id="ARBA00022840"/>
    </source>
</evidence>
<feature type="transmembrane region" description="Helical" evidence="3">
    <location>
        <begin position="12"/>
        <end position="34"/>
    </location>
</feature>
<organism evidence="5 6">
    <name type="scientific">Tessaracoccus defluvii</name>
    <dbReference type="NCBI Taxonomy" id="1285901"/>
    <lineage>
        <taxon>Bacteria</taxon>
        <taxon>Bacillati</taxon>
        <taxon>Actinomycetota</taxon>
        <taxon>Actinomycetes</taxon>
        <taxon>Propionibacteriales</taxon>
        <taxon>Propionibacteriaceae</taxon>
        <taxon>Tessaracoccus</taxon>
    </lineage>
</organism>
<keyword evidence="5" id="KW-0808">Transferase</keyword>
<keyword evidence="3" id="KW-0812">Transmembrane</keyword>
<evidence type="ECO:0000256" key="1">
    <source>
        <dbReference type="ARBA" id="ARBA00022741"/>
    </source>
</evidence>
<dbReference type="NCBIfam" id="TIGR01007">
    <property type="entry name" value="eps_fam"/>
    <property type="match status" value="1"/>
</dbReference>
<dbReference type="Gene3D" id="3.40.50.300">
    <property type="entry name" value="P-loop containing nucleotide triphosphate hydrolases"/>
    <property type="match status" value="1"/>
</dbReference>
<evidence type="ECO:0000313" key="6">
    <source>
        <dbReference type="Proteomes" id="UP000516117"/>
    </source>
</evidence>
<evidence type="ECO:0000256" key="3">
    <source>
        <dbReference type="SAM" id="Phobius"/>
    </source>
</evidence>
<dbReference type="Pfam" id="PF01656">
    <property type="entry name" value="CbiA"/>
    <property type="match status" value="1"/>
</dbReference>
<dbReference type="CDD" id="cd05387">
    <property type="entry name" value="BY-kinase"/>
    <property type="match status" value="1"/>
</dbReference>
<dbReference type="KEGG" id="tdf:H9L22_12295"/>
<name>A0A7H0H3D2_9ACTN</name>
<keyword evidence="2" id="KW-0067">ATP-binding</keyword>
<evidence type="ECO:0000259" key="4">
    <source>
        <dbReference type="Pfam" id="PF01656"/>
    </source>
</evidence>
<keyword evidence="3" id="KW-0472">Membrane</keyword>
<gene>
    <name evidence="5" type="ORF">H9L22_12295</name>
</gene>
<accession>A0A7H0H3D2</accession>
<dbReference type="GO" id="GO:0004715">
    <property type="term" value="F:non-membrane spanning protein tyrosine kinase activity"/>
    <property type="evidence" value="ECO:0007669"/>
    <property type="project" value="UniProtKB-EC"/>
</dbReference>
<keyword evidence="3" id="KW-1133">Transmembrane helix</keyword>
<evidence type="ECO:0000313" key="5">
    <source>
        <dbReference type="EMBL" id="QNP55048.1"/>
    </source>
</evidence>
<proteinExistence type="predicted"/>
<protein>
    <submittedName>
        <fullName evidence="5">Polysaccharide biosynthesis tyrosine autokinase</fullName>
        <ecNumber evidence="5">2.7.10.2</ecNumber>
    </submittedName>
</protein>
<sequence>MELRDYLRLLRIHWLPLLLGLVLGSALALGFSLLQPKVYTADSNALVTVTAPGNTGPSISSESLARSKVNSFVEIGSWRSVAEEAATVLGIDDSPESLVTRVKVTNPTDTTIIRVTANAPSPEEARDLAEAWVRGMITVISEVEGVPDPATGGITVTPGDSARLPTAPSSPNVKQNVAIGALLGLLLAAGYAVIRTALDRKIRTPEAVSEQTGLSVVGTLPLTPELAKGSGLLPLEPGSEAASSLRLLAEATRELRTNLQYTNIDEPPKAIVMTSPQPGGGKSTTASNLAIVLAQAGQPVVLIDTDLRRPRIAALWNLDNAAGLTDALAGRADVDDVTHYVGPEGMLRVITSGRIPPNPSEVLGSQRMLQLVADLGRDAMVIMDAPPLSPVTDAAILAAHADGALLVVGTGKTTIDALQHATESLSRVNAKPLGVVMNRVPTKGSGRASYGYSSEYRTYYGSQETVPSAAAPVTVIPQRPGAGSDRGSARRGR</sequence>
<dbReference type="PANTHER" id="PTHR32309:SF13">
    <property type="entry name" value="FERRIC ENTEROBACTIN TRANSPORT PROTEIN FEPE"/>
    <property type="match status" value="1"/>
</dbReference>
<dbReference type="InterPro" id="IPR002586">
    <property type="entry name" value="CobQ/CobB/MinD/ParA_Nub-bd_dom"/>
</dbReference>
<feature type="transmembrane region" description="Helical" evidence="3">
    <location>
        <begin position="177"/>
        <end position="194"/>
    </location>
</feature>
<reference evidence="5 6" key="1">
    <citation type="submission" date="2020-08" db="EMBL/GenBank/DDBJ databases">
        <title>Genome sequence of Tessaracoccus defluvii JCM 17540T.</title>
        <authorList>
            <person name="Hyun D.-W."/>
            <person name="Bae J.-W."/>
        </authorList>
    </citation>
    <scope>NUCLEOTIDE SEQUENCE [LARGE SCALE GENOMIC DNA]</scope>
    <source>
        <strain evidence="5 6">JCM 17540</strain>
    </source>
</reference>